<dbReference type="PROSITE" id="PS00518">
    <property type="entry name" value="ZF_RING_1"/>
    <property type="match status" value="1"/>
</dbReference>
<feature type="region of interest" description="Disordered" evidence="13">
    <location>
        <begin position="95"/>
        <end position="169"/>
    </location>
</feature>
<feature type="region of interest" description="Disordered" evidence="13">
    <location>
        <begin position="933"/>
        <end position="1005"/>
    </location>
</feature>
<evidence type="ECO:0000256" key="1">
    <source>
        <dbReference type="ARBA" id="ARBA00004123"/>
    </source>
</evidence>
<dbReference type="GO" id="GO:0005524">
    <property type="term" value="F:ATP binding"/>
    <property type="evidence" value="ECO:0007669"/>
    <property type="project" value="UniProtKB-KW"/>
</dbReference>
<keyword evidence="8" id="KW-0862">Zinc</keyword>
<dbReference type="PROSITE" id="PS51192">
    <property type="entry name" value="HELICASE_ATP_BIND_1"/>
    <property type="match status" value="1"/>
</dbReference>
<dbReference type="SMART" id="SM00490">
    <property type="entry name" value="HELICc"/>
    <property type="match status" value="1"/>
</dbReference>
<dbReference type="InterPro" id="IPR013083">
    <property type="entry name" value="Znf_RING/FYVE/PHD"/>
</dbReference>
<evidence type="ECO:0000256" key="4">
    <source>
        <dbReference type="ARBA" id="ARBA00022741"/>
    </source>
</evidence>
<dbReference type="Gene3D" id="3.30.1740.10">
    <property type="entry name" value="Zinc finger, PARP-type"/>
    <property type="match status" value="1"/>
</dbReference>
<dbReference type="InterPro" id="IPR038718">
    <property type="entry name" value="SNF2-like_sf"/>
</dbReference>
<comment type="caution">
    <text evidence="18">The sequence shown here is derived from an EMBL/GenBank/DDBJ whole genome shotgun (WGS) entry which is preliminary data.</text>
</comment>
<dbReference type="Gene3D" id="3.40.50.10810">
    <property type="entry name" value="Tandem AAA-ATPase domain"/>
    <property type="match status" value="1"/>
</dbReference>
<dbReference type="Pfam" id="PF13923">
    <property type="entry name" value="zf-C3HC4_2"/>
    <property type="match status" value="1"/>
</dbReference>
<dbReference type="SUPFAM" id="SSF57850">
    <property type="entry name" value="RING/U-box"/>
    <property type="match status" value="1"/>
</dbReference>
<dbReference type="InterPro" id="IPR014905">
    <property type="entry name" value="HIRAN"/>
</dbReference>
<keyword evidence="19" id="KW-1185">Reference proteome</keyword>
<evidence type="ECO:0000256" key="10">
    <source>
        <dbReference type="ARBA" id="ARBA00023242"/>
    </source>
</evidence>
<dbReference type="InterPro" id="IPR036957">
    <property type="entry name" value="Znf_PARP_sf"/>
</dbReference>
<feature type="region of interest" description="Disordered" evidence="13">
    <location>
        <begin position="1"/>
        <end position="22"/>
    </location>
</feature>
<keyword evidence="12" id="KW-0175">Coiled coil</keyword>
<evidence type="ECO:0000313" key="19">
    <source>
        <dbReference type="Proteomes" id="UP000559256"/>
    </source>
</evidence>
<dbReference type="GO" id="GO:0004386">
    <property type="term" value="F:helicase activity"/>
    <property type="evidence" value="ECO:0007669"/>
    <property type="project" value="UniProtKB-KW"/>
</dbReference>
<feature type="compositionally biased region" description="Low complexity" evidence="13">
    <location>
        <begin position="943"/>
        <end position="954"/>
    </location>
</feature>
<keyword evidence="6" id="KW-0378">Hydrolase</keyword>
<dbReference type="SMART" id="SM00184">
    <property type="entry name" value="RING"/>
    <property type="match status" value="1"/>
</dbReference>
<dbReference type="SUPFAM" id="SSF52540">
    <property type="entry name" value="P-loop containing nucleoside triphosphate hydrolases"/>
    <property type="match status" value="2"/>
</dbReference>
<feature type="compositionally biased region" description="Acidic residues" evidence="13">
    <location>
        <begin position="966"/>
        <end position="978"/>
    </location>
</feature>
<comment type="similarity">
    <text evidence="2">Belongs to the SNF2/RAD54 helicase family.</text>
</comment>
<dbReference type="PROSITE" id="PS50064">
    <property type="entry name" value="ZF_PARP_2"/>
    <property type="match status" value="1"/>
</dbReference>
<evidence type="ECO:0000256" key="9">
    <source>
        <dbReference type="ARBA" id="ARBA00022840"/>
    </source>
</evidence>
<reference evidence="18 19" key="1">
    <citation type="journal article" date="2020" name="ISME J.">
        <title>Uncovering the hidden diversity of litter-decomposition mechanisms in mushroom-forming fungi.</title>
        <authorList>
            <person name="Floudas D."/>
            <person name="Bentzer J."/>
            <person name="Ahren D."/>
            <person name="Johansson T."/>
            <person name="Persson P."/>
            <person name="Tunlid A."/>
        </authorList>
    </citation>
    <scope>NUCLEOTIDE SEQUENCE [LARGE SCALE GENOMIC DNA]</scope>
    <source>
        <strain evidence="18 19">CBS 291.85</strain>
    </source>
</reference>
<proteinExistence type="inferred from homology"/>
<keyword evidence="9" id="KW-0067">ATP-binding</keyword>
<dbReference type="InterPro" id="IPR000330">
    <property type="entry name" value="SNF2_N"/>
</dbReference>
<feature type="domain" description="Helicase ATP-binding" evidence="16">
    <location>
        <begin position="456"/>
        <end position="636"/>
    </location>
</feature>
<dbReference type="AlphaFoldDB" id="A0A8H5GTB7"/>
<dbReference type="GO" id="GO:0003677">
    <property type="term" value="F:DNA binding"/>
    <property type="evidence" value="ECO:0007669"/>
    <property type="project" value="InterPro"/>
</dbReference>
<dbReference type="InterPro" id="IPR014001">
    <property type="entry name" value="Helicase_ATP-bd"/>
</dbReference>
<protein>
    <submittedName>
        <fullName evidence="18">Uncharacterized protein</fullName>
    </submittedName>
</protein>
<dbReference type="InterPro" id="IPR001510">
    <property type="entry name" value="Znf_PARP"/>
</dbReference>
<dbReference type="PROSITE" id="PS51194">
    <property type="entry name" value="HELICASE_CTER"/>
    <property type="match status" value="1"/>
</dbReference>
<keyword evidence="10" id="KW-0539">Nucleus</keyword>
<dbReference type="SUPFAM" id="SSF57716">
    <property type="entry name" value="Glucocorticoid receptor-like (DNA-binding domain)"/>
    <property type="match status" value="1"/>
</dbReference>
<feature type="compositionally biased region" description="Polar residues" evidence="13">
    <location>
        <begin position="1"/>
        <end position="11"/>
    </location>
</feature>
<dbReference type="InterPro" id="IPR027417">
    <property type="entry name" value="P-loop_NTPase"/>
</dbReference>
<dbReference type="Proteomes" id="UP000559256">
    <property type="component" value="Unassembled WGS sequence"/>
</dbReference>
<sequence length="1144" mass="126421">MVSHTFGYSKSTRAKCHGPPPCKGTSLPPGTLRYGRLVTNEYGSENVEWRHWGCVTPAILAEISGVETIPGFSGLKSQDQQRIRRAIAVRHVDPADVPASAGKPELPKLSAAPPVQTPTRGVAMSQVSASTHQNKRKAQDDRPSASGSHTPSEVIEIGDEDDNTPEEEAKDELYCALRTDVVGLQYYRGLVGTGEQVLLLRQPDNQYDRNAIQVQNIGRQQIGHVPRNVAAKLAPLMDRKLVTVEGVVHDGNLSGSGRKSLYKLSMTVNIYGPSDKRNVLEPLLVWATPGQRGFPHTTGASSSQAPRSGIPASQAMPPPPRIAGSSRMTAAQIAQQEAAQKQREQEYQKANELRDMLKTLEKKDDEERRSSLLDTVCSVEDVLSLPEYPSPPGIQAGNLKVDLLKHQKQGLKWCVDREYPKLPTKETDKPVQFWQLKAKPDGQKYYFNMATKTPQATAPPLGRGAVVADAMGLGKTLTMLALILATKSDVPANISNATLVVVPLSVLSNWEKQIQDHFVKGSLTFCIYYGNNRSQLSASDLAKYDVVFTTYQTVTGEHADDVNGNAKKKKKMERALFEVKWKRVILDEGHTIRNPKTKMTKAACALPAERRWVITGTPIINTVRDLGSILTFLRICSPLDNPDFFNRLLLRPLKNGDVTGVQLLRALMNEICIRRTKEMKDSTGNPLVPLPPVDMTLVPVALSEEARTLYERVADLSSERFQNLLKTNNRALIQSNALALLTRLRQLALHPGLLPPNYLEQLGDNDTPEAEAPTITPEIKEKLQDRLAQFIEDCEECSICLGLPTDPKITRCFHVYCCECIQQALAKDPRCPMDRRSLSINNLVDPRPPHELTQFHTDTNAEENTSTMPSAKIEHLIKLLNHTPGGEKSLVFSQFTSFLDKIAQALDEAGIPYVRFDGQMSAQKRQAAIARFSVPLQQDKRPQASQASSVSQTSRARKASKRIVIDEEDGEGGDDGDDYIAGSDSDFDIDNDKTKSRGKAKGKGNQKNVTAFDLEDDDDFGFISSSSQENPAVMLISLKAGALGLNLTVANNVFLMDPWWQEGIESQAIDRVNRIGQTKPVHVYQLISENTVEAKVLEIQDRKKKLIAEAFAGKGQAQTVTQKREARMQELTELLGSRRQQAQA</sequence>
<dbReference type="CDD" id="cd18793">
    <property type="entry name" value="SF2_C_SNF"/>
    <property type="match status" value="1"/>
</dbReference>
<keyword evidence="7" id="KW-0347">Helicase</keyword>
<accession>A0A8H5GTB7</accession>
<dbReference type="Pfam" id="PF00176">
    <property type="entry name" value="SNF2-rel_dom"/>
    <property type="match status" value="1"/>
</dbReference>
<dbReference type="Pfam" id="PF08797">
    <property type="entry name" value="HIRAN"/>
    <property type="match status" value="1"/>
</dbReference>
<dbReference type="PANTHER" id="PTHR45626">
    <property type="entry name" value="TRANSCRIPTION TERMINATION FACTOR 2-RELATED"/>
    <property type="match status" value="1"/>
</dbReference>
<dbReference type="Pfam" id="PF00271">
    <property type="entry name" value="Helicase_C"/>
    <property type="match status" value="2"/>
</dbReference>
<dbReference type="OrthoDB" id="448448at2759"/>
<evidence type="ECO:0000259" key="15">
    <source>
        <dbReference type="PROSITE" id="PS50089"/>
    </source>
</evidence>
<evidence type="ECO:0000259" key="16">
    <source>
        <dbReference type="PROSITE" id="PS51192"/>
    </source>
</evidence>
<dbReference type="EMBL" id="JAACJM010000010">
    <property type="protein sequence ID" value="KAF5370592.1"/>
    <property type="molecule type" value="Genomic_DNA"/>
</dbReference>
<evidence type="ECO:0000256" key="11">
    <source>
        <dbReference type="PROSITE-ProRule" id="PRU00175"/>
    </source>
</evidence>
<evidence type="ECO:0000256" key="13">
    <source>
        <dbReference type="SAM" id="MobiDB-lite"/>
    </source>
</evidence>
<dbReference type="PANTHER" id="PTHR45626:SF17">
    <property type="entry name" value="HELICASE-LIKE TRANSCRIPTION FACTOR"/>
    <property type="match status" value="1"/>
</dbReference>
<keyword evidence="4" id="KW-0547">Nucleotide-binding</keyword>
<feature type="domain" description="Helicase C-terminal" evidence="17">
    <location>
        <begin position="872"/>
        <end position="1127"/>
    </location>
</feature>
<evidence type="ECO:0000256" key="5">
    <source>
        <dbReference type="ARBA" id="ARBA00022771"/>
    </source>
</evidence>
<feature type="domain" description="PARP-type" evidence="14">
    <location>
        <begin position="4"/>
        <end position="87"/>
    </location>
</feature>
<evidence type="ECO:0000256" key="12">
    <source>
        <dbReference type="SAM" id="Coils"/>
    </source>
</evidence>
<feature type="compositionally biased region" description="Acidic residues" evidence="13">
    <location>
        <begin position="156"/>
        <end position="169"/>
    </location>
</feature>
<evidence type="ECO:0000256" key="7">
    <source>
        <dbReference type="ARBA" id="ARBA00022806"/>
    </source>
</evidence>
<evidence type="ECO:0000256" key="8">
    <source>
        <dbReference type="ARBA" id="ARBA00022833"/>
    </source>
</evidence>
<evidence type="ECO:0000259" key="14">
    <source>
        <dbReference type="PROSITE" id="PS50064"/>
    </source>
</evidence>
<evidence type="ECO:0000256" key="3">
    <source>
        <dbReference type="ARBA" id="ARBA00022723"/>
    </source>
</evidence>
<keyword evidence="5 11" id="KW-0863">Zinc-finger</keyword>
<dbReference type="InterPro" id="IPR049730">
    <property type="entry name" value="SNF2/RAD54-like_C"/>
</dbReference>
<dbReference type="InterPro" id="IPR001841">
    <property type="entry name" value="Znf_RING"/>
</dbReference>
<gene>
    <name evidence="18" type="ORF">D9758_001971</name>
</gene>
<dbReference type="SMART" id="SM00910">
    <property type="entry name" value="HIRAN"/>
    <property type="match status" value="1"/>
</dbReference>
<keyword evidence="3" id="KW-0479">Metal-binding</keyword>
<dbReference type="SMART" id="SM00487">
    <property type="entry name" value="DEXDc"/>
    <property type="match status" value="1"/>
</dbReference>
<evidence type="ECO:0000313" key="18">
    <source>
        <dbReference type="EMBL" id="KAF5370592.1"/>
    </source>
</evidence>
<evidence type="ECO:0000256" key="6">
    <source>
        <dbReference type="ARBA" id="ARBA00022801"/>
    </source>
</evidence>
<dbReference type="PROSITE" id="PS50089">
    <property type="entry name" value="ZF_RING_2"/>
    <property type="match status" value="1"/>
</dbReference>
<dbReference type="Pfam" id="PF00645">
    <property type="entry name" value="zf-PARP"/>
    <property type="match status" value="1"/>
</dbReference>
<dbReference type="GO" id="GO:0008094">
    <property type="term" value="F:ATP-dependent activity, acting on DNA"/>
    <property type="evidence" value="ECO:0007669"/>
    <property type="project" value="TreeGrafter"/>
</dbReference>
<dbReference type="InterPro" id="IPR050628">
    <property type="entry name" value="SNF2_RAD54_helicase_TF"/>
</dbReference>
<organism evidence="18 19">
    <name type="scientific">Tetrapyrgos nigripes</name>
    <dbReference type="NCBI Taxonomy" id="182062"/>
    <lineage>
        <taxon>Eukaryota</taxon>
        <taxon>Fungi</taxon>
        <taxon>Dikarya</taxon>
        <taxon>Basidiomycota</taxon>
        <taxon>Agaricomycotina</taxon>
        <taxon>Agaricomycetes</taxon>
        <taxon>Agaricomycetidae</taxon>
        <taxon>Agaricales</taxon>
        <taxon>Marasmiineae</taxon>
        <taxon>Marasmiaceae</taxon>
        <taxon>Tetrapyrgos</taxon>
    </lineage>
</organism>
<dbReference type="GO" id="GO:0016818">
    <property type="term" value="F:hydrolase activity, acting on acid anhydrides, in phosphorus-containing anhydrides"/>
    <property type="evidence" value="ECO:0007669"/>
    <property type="project" value="InterPro"/>
</dbReference>
<feature type="domain" description="RING-type" evidence="15">
    <location>
        <begin position="797"/>
        <end position="835"/>
    </location>
</feature>
<evidence type="ECO:0000259" key="17">
    <source>
        <dbReference type="PROSITE" id="PS51194"/>
    </source>
</evidence>
<dbReference type="GO" id="GO:0006281">
    <property type="term" value="P:DNA repair"/>
    <property type="evidence" value="ECO:0007669"/>
    <property type="project" value="TreeGrafter"/>
</dbReference>
<evidence type="ECO:0000256" key="2">
    <source>
        <dbReference type="ARBA" id="ARBA00007025"/>
    </source>
</evidence>
<dbReference type="GO" id="GO:0008270">
    <property type="term" value="F:zinc ion binding"/>
    <property type="evidence" value="ECO:0007669"/>
    <property type="project" value="UniProtKB-KW"/>
</dbReference>
<dbReference type="InterPro" id="IPR001650">
    <property type="entry name" value="Helicase_C-like"/>
</dbReference>
<dbReference type="GO" id="GO:0005634">
    <property type="term" value="C:nucleus"/>
    <property type="evidence" value="ECO:0007669"/>
    <property type="project" value="UniProtKB-SubCell"/>
</dbReference>
<dbReference type="Gene3D" id="3.40.50.300">
    <property type="entry name" value="P-loop containing nucleotide triphosphate hydrolases"/>
    <property type="match status" value="1"/>
</dbReference>
<dbReference type="SMART" id="SM01336">
    <property type="entry name" value="zf-PARP"/>
    <property type="match status" value="1"/>
</dbReference>
<dbReference type="Gene3D" id="3.30.40.10">
    <property type="entry name" value="Zinc/RING finger domain, C3HC4 (zinc finger)"/>
    <property type="match status" value="1"/>
</dbReference>
<dbReference type="InterPro" id="IPR017907">
    <property type="entry name" value="Znf_RING_CS"/>
</dbReference>
<dbReference type="Gene3D" id="3.30.70.2330">
    <property type="match status" value="1"/>
</dbReference>
<feature type="coiled-coil region" evidence="12">
    <location>
        <begin position="333"/>
        <end position="370"/>
    </location>
</feature>
<name>A0A8H5GTB7_9AGAR</name>
<feature type="region of interest" description="Disordered" evidence="13">
    <location>
        <begin position="294"/>
        <end position="328"/>
    </location>
</feature>
<comment type="subcellular location">
    <subcellularLocation>
        <location evidence="1">Nucleus</location>
    </subcellularLocation>
</comment>